<dbReference type="InterPro" id="IPR018378">
    <property type="entry name" value="C-type_lectin_CS"/>
</dbReference>
<dbReference type="OMA" id="TRAWICE"/>
<dbReference type="PANTHER" id="PTHR46746">
    <property type="entry name" value="KILLER CELL LECTIN-LIKE RECEPTOR SUBFAMILY F MEMBER 2"/>
    <property type="match status" value="1"/>
</dbReference>
<reference evidence="5" key="2">
    <citation type="submission" date="2025-09" db="UniProtKB">
        <authorList>
            <consortium name="Ensembl"/>
        </authorList>
    </citation>
    <scope>IDENTIFICATION</scope>
</reference>
<dbReference type="GO" id="GO:0030246">
    <property type="term" value="F:carbohydrate binding"/>
    <property type="evidence" value="ECO:0007669"/>
    <property type="project" value="UniProtKB-KW"/>
</dbReference>
<keyword evidence="6" id="KW-1185">Reference proteome</keyword>
<dbReference type="PROSITE" id="PS00615">
    <property type="entry name" value="C_TYPE_LECTIN_1"/>
    <property type="match status" value="1"/>
</dbReference>
<dbReference type="PANTHER" id="PTHR46746:SF9">
    <property type="entry name" value="CD209 ANTIGEN-LIKE PROTEIN C-LIKE"/>
    <property type="match status" value="1"/>
</dbReference>
<dbReference type="InterPro" id="IPR016187">
    <property type="entry name" value="CTDL_fold"/>
</dbReference>
<keyword evidence="2" id="KW-1015">Disulfide bond</keyword>
<accession>A0A3Q2DFB1</accession>
<feature type="coiled-coil region" evidence="3">
    <location>
        <begin position="33"/>
        <end position="67"/>
    </location>
</feature>
<evidence type="ECO:0000256" key="1">
    <source>
        <dbReference type="ARBA" id="ARBA00022734"/>
    </source>
</evidence>
<name>A0A3Q2DFB1_CYPVA</name>
<dbReference type="SMART" id="SM00034">
    <property type="entry name" value="CLECT"/>
    <property type="match status" value="1"/>
</dbReference>
<dbReference type="SUPFAM" id="SSF56436">
    <property type="entry name" value="C-type lectin-like"/>
    <property type="match status" value="1"/>
</dbReference>
<dbReference type="Gene3D" id="3.10.100.10">
    <property type="entry name" value="Mannose-Binding Protein A, subunit A"/>
    <property type="match status" value="1"/>
</dbReference>
<protein>
    <submittedName>
        <fullName evidence="5">C-type lectin domain family 10 member A-like</fullName>
    </submittedName>
</protein>
<dbReference type="InterPro" id="IPR051379">
    <property type="entry name" value="C-type_Lectin_Receptor_IMM"/>
</dbReference>
<evidence type="ECO:0000256" key="3">
    <source>
        <dbReference type="SAM" id="Coils"/>
    </source>
</evidence>
<dbReference type="PROSITE" id="PS50041">
    <property type="entry name" value="C_TYPE_LECTIN_2"/>
    <property type="match status" value="1"/>
</dbReference>
<evidence type="ECO:0000313" key="5">
    <source>
        <dbReference type="Ensembl" id="ENSCVAP00000017906.1"/>
    </source>
</evidence>
<dbReference type="GeneTree" id="ENSGT01000000214792"/>
<dbReference type="InterPro" id="IPR016186">
    <property type="entry name" value="C-type_lectin-like/link_sf"/>
</dbReference>
<dbReference type="Proteomes" id="UP000265020">
    <property type="component" value="Unassembled WGS sequence"/>
</dbReference>
<evidence type="ECO:0000313" key="6">
    <source>
        <dbReference type="Proteomes" id="UP000265020"/>
    </source>
</evidence>
<dbReference type="Ensembl" id="ENSCVAT00000032501.1">
    <property type="protein sequence ID" value="ENSCVAP00000017906.1"/>
    <property type="gene ID" value="ENSCVAG00000021085.1"/>
</dbReference>
<dbReference type="Pfam" id="PF00059">
    <property type="entry name" value="Lectin_C"/>
    <property type="match status" value="1"/>
</dbReference>
<keyword evidence="3" id="KW-0175">Coiled coil</keyword>
<evidence type="ECO:0000259" key="4">
    <source>
        <dbReference type="PROSITE" id="PS50041"/>
    </source>
</evidence>
<sequence>YGQLAGCFGILSAILLSDYTNLTTASAALKNTITTLAAENHNLTLLNEELKKDRKNLSDIIEHMEKTGNELNVSRAQWSVEAYCPREAGDRKCNSCQKGWKPNFSSCYAYNDHKSSNWRNWEGAREDCRTKISDLLVVANEKEKVKTISPAIKGITGYWIGLRAVNGKWRWIDGSDLIDRTWIKQHPAEDGHCVTTLTNKGWKSVSCNETRAWICEKKALTL</sequence>
<proteinExistence type="predicted"/>
<evidence type="ECO:0000256" key="2">
    <source>
        <dbReference type="ARBA" id="ARBA00023157"/>
    </source>
</evidence>
<reference evidence="5" key="1">
    <citation type="submission" date="2025-08" db="UniProtKB">
        <authorList>
            <consortium name="Ensembl"/>
        </authorList>
    </citation>
    <scope>IDENTIFICATION</scope>
</reference>
<dbReference type="AlphaFoldDB" id="A0A3Q2DFB1"/>
<feature type="domain" description="C-type lectin" evidence="4">
    <location>
        <begin position="103"/>
        <end position="216"/>
    </location>
</feature>
<organism evidence="5 6">
    <name type="scientific">Cyprinodon variegatus</name>
    <name type="common">Sheepshead minnow</name>
    <dbReference type="NCBI Taxonomy" id="28743"/>
    <lineage>
        <taxon>Eukaryota</taxon>
        <taxon>Metazoa</taxon>
        <taxon>Chordata</taxon>
        <taxon>Craniata</taxon>
        <taxon>Vertebrata</taxon>
        <taxon>Euteleostomi</taxon>
        <taxon>Actinopterygii</taxon>
        <taxon>Neopterygii</taxon>
        <taxon>Teleostei</taxon>
        <taxon>Neoteleostei</taxon>
        <taxon>Acanthomorphata</taxon>
        <taxon>Ovalentaria</taxon>
        <taxon>Atherinomorphae</taxon>
        <taxon>Cyprinodontiformes</taxon>
        <taxon>Cyprinodontidae</taxon>
        <taxon>Cyprinodon</taxon>
    </lineage>
</organism>
<keyword evidence="1" id="KW-0430">Lectin</keyword>
<dbReference type="InterPro" id="IPR001304">
    <property type="entry name" value="C-type_lectin-like"/>
</dbReference>